<keyword evidence="1" id="KW-0560">Oxidoreductase</keyword>
<reference evidence="5 8" key="2">
    <citation type="submission" date="2019-09" db="EMBL/GenBank/DDBJ databases">
        <title>Draft genome sequence of Pseudomonas brenneri CCUG 51514(T).</title>
        <authorList>
            <person name="Tunovic T."/>
            <person name="Pineiro-Iglesias B."/>
            <person name="Unosson C."/>
            <person name="Inganas E."/>
            <person name="Ohlen M."/>
            <person name="Cardew S."/>
            <person name="Jensie-Markopoulos S."/>
            <person name="Salva-Serra F."/>
            <person name="Jaen-Luchoro D."/>
            <person name="Svensson-Stadler L."/>
            <person name="Chun J."/>
            <person name="Moore E."/>
        </authorList>
    </citation>
    <scope>NUCLEOTIDE SEQUENCE [LARGE SCALE GENOMIC DNA]</scope>
    <source>
        <strain evidence="5 8">CCUG 51514</strain>
    </source>
</reference>
<evidence type="ECO:0000259" key="4">
    <source>
        <dbReference type="Pfam" id="PF08028"/>
    </source>
</evidence>
<dbReference type="Gene3D" id="1.10.540.10">
    <property type="entry name" value="Acyl-CoA dehydrogenase/oxidase, N-terminal domain"/>
    <property type="match status" value="1"/>
</dbReference>
<proteinExistence type="inferred from homology"/>
<evidence type="ECO:0000313" key="6">
    <source>
        <dbReference type="EMBL" id="SDU87555.1"/>
    </source>
</evidence>
<gene>
    <name evidence="5" type="ORF">F1720_07900</name>
    <name evidence="6" type="ORF">SAMN04490181_0877</name>
</gene>
<accession>A0A5B2V081</accession>
<dbReference type="GO" id="GO:0050660">
    <property type="term" value="F:flavin adenine dinucleotide binding"/>
    <property type="evidence" value="ECO:0007669"/>
    <property type="project" value="InterPro"/>
</dbReference>
<dbReference type="RefSeq" id="WP_005787257.1">
    <property type="nucleotide sequence ID" value="NZ_BMNU01000004.1"/>
</dbReference>
<dbReference type="Gene3D" id="2.40.110.10">
    <property type="entry name" value="Butyryl-CoA Dehydrogenase, subunit A, domain 2"/>
    <property type="match status" value="1"/>
</dbReference>
<evidence type="ECO:0000256" key="1">
    <source>
        <dbReference type="ARBA" id="ARBA00023002"/>
    </source>
</evidence>
<sequence length="390" mass="41806">MTALRAQSPRSDLSIIDGEDFQQLLDDIRRRARSGEFDQQKHISQDIIERFRTLGVYRALVPKRFGGDECSPAQFCQMVEDIAHADGSAGWVASFGMSLVYLSALPLASIEQVYANGPDVVFAGGIFPPQPAAFVDGGLEVNGRWKFSSGCMGASLIGVGIAPKNGDMLGLPRMAVMPRDKVRIEQTWDVTGLIGTGSHDLVVEGVVVPEEWTFVRGGPSSLTEPLFRYPSLSFATQVLSVVGLGVARAALDELSGMANGRISVTGAPSLSDRPLAQVEVAKAEAALLSARAWFYQAIDDAWSSILAGDPVSVEQTNLLRLSSTHATRVAADVARTAQMLSGMSGVYRSSPLSRFVNDAQVITQHAFMGDMTYQSAGAIFFGNKPLPGYL</sequence>
<evidence type="ECO:0000259" key="3">
    <source>
        <dbReference type="Pfam" id="PF02771"/>
    </source>
</evidence>
<dbReference type="PANTHER" id="PTHR48083:SF5">
    <property type="entry name" value="NRGC PROTEIN"/>
    <property type="match status" value="1"/>
</dbReference>
<protein>
    <submittedName>
        <fullName evidence="6">Acyl-CoA dehydrogenase</fullName>
    </submittedName>
    <submittedName>
        <fullName evidence="5">Flavin-dependent monooxygenase</fullName>
    </submittedName>
</protein>
<dbReference type="OrthoDB" id="7316074at2"/>
<dbReference type="SUPFAM" id="SSF47203">
    <property type="entry name" value="Acyl-CoA dehydrogenase C-terminal domain-like"/>
    <property type="match status" value="1"/>
</dbReference>
<dbReference type="InterPro" id="IPR046373">
    <property type="entry name" value="Acyl-CoA_Oxase/DH_mid-dom_sf"/>
</dbReference>
<dbReference type="AlphaFoldDB" id="A0A5B2V081"/>
<dbReference type="PANTHER" id="PTHR48083">
    <property type="entry name" value="MEDIUM-CHAIN SPECIFIC ACYL-COA DEHYDROGENASE, MITOCHONDRIAL-RELATED"/>
    <property type="match status" value="1"/>
</dbReference>
<dbReference type="InterPro" id="IPR013786">
    <property type="entry name" value="AcylCoA_DH/ox_N"/>
</dbReference>
<dbReference type="Proteomes" id="UP000325296">
    <property type="component" value="Unassembled WGS sequence"/>
</dbReference>
<organism evidence="5 8">
    <name type="scientific">Pseudomonas brenneri</name>
    <dbReference type="NCBI Taxonomy" id="129817"/>
    <lineage>
        <taxon>Bacteria</taxon>
        <taxon>Pseudomonadati</taxon>
        <taxon>Pseudomonadota</taxon>
        <taxon>Gammaproteobacteria</taxon>
        <taxon>Pseudomonadales</taxon>
        <taxon>Pseudomonadaceae</taxon>
        <taxon>Pseudomonas</taxon>
    </lineage>
</organism>
<dbReference type="GO" id="GO:0004497">
    <property type="term" value="F:monooxygenase activity"/>
    <property type="evidence" value="ECO:0007669"/>
    <property type="project" value="UniProtKB-KW"/>
</dbReference>
<dbReference type="GO" id="GO:0003995">
    <property type="term" value="F:acyl-CoA dehydrogenase activity"/>
    <property type="evidence" value="ECO:0007669"/>
    <property type="project" value="TreeGrafter"/>
</dbReference>
<evidence type="ECO:0000313" key="8">
    <source>
        <dbReference type="Proteomes" id="UP000325296"/>
    </source>
</evidence>
<name>A0A5B2V081_9PSED</name>
<dbReference type="InterPro" id="IPR050741">
    <property type="entry name" value="Acyl-CoA_dehydrogenase"/>
</dbReference>
<dbReference type="GO" id="GO:0005737">
    <property type="term" value="C:cytoplasm"/>
    <property type="evidence" value="ECO:0007669"/>
    <property type="project" value="TreeGrafter"/>
</dbReference>
<dbReference type="InterPro" id="IPR013107">
    <property type="entry name" value="Acyl-CoA_DH_C"/>
</dbReference>
<comment type="similarity">
    <text evidence="2">Belongs to the HpaH/HsaA monooxygenase family.</text>
</comment>
<dbReference type="EMBL" id="VUOL01000003">
    <property type="protein sequence ID" value="KAA2231970.1"/>
    <property type="molecule type" value="Genomic_DNA"/>
</dbReference>
<reference evidence="6 7" key="1">
    <citation type="submission" date="2016-10" db="EMBL/GenBank/DDBJ databases">
        <authorList>
            <person name="Varghese N."/>
            <person name="Submissions S."/>
        </authorList>
    </citation>
    <scope>NUCLEOTIDE SEQUENCE [LARGE SCALE GENOMIC DNA]</scope>
    <source>
        <strain evidence="6 7">BS2771</strain>
    </source>
</reference>
<dbReference type="Proteomes" id="UP000199620">
    <property type="component" value="Chromosome I"/>
</dbReference>
<dbReference type="Gene3D" id="1.20.140.10">
    <property type="entry name" value="Butyryl-CoA Dehydrogenase, subunit A, domain 3"/>
    <property type="match status" value="1"/>
</dbReference>
<evidence type="ECO:0000313" key="5">
    <source>
        <dbReference type="EMBL" id="KAA2231970.1"/>
    </source>
</evidence>
<keyword evidence="5" id="KW-0503">Monooxygenase</keyword>
<dbReference type="Pfam" id="PF08028">
    <property type="entry name" value="Acyl-CoA_dh_2"/>
    <property type="match status" value="1"/>
</dbReference>
<dbReference type="InterPro" id="IPR037069">
    <property type="entry name" value="AcylCoA_DH/ox_N_sf"/>
</dbReference>
<dbReference type="EMBL" id="LT629800">
    <property type="protein sequence ID" value="SDU87555.1"/>
    <property type="molecule type" value="Genomic_DNA"/>
</dbReference>
<dbReference type="SUPFAM" id="SSF56645">
    <property type="entry name" value="Acyl-CoA dehydrogenase NM domain-like"/>
    <property type="match status" value="1"/>
</dbReference>
<keyword evidence="7" id="KW-1185">Reference proteome</keyword>
<dbReference type="GO" id="GO:0033539">
    <property type="term" value="P:fatty acid beta-oxidation using acyl-CoA dehydrogenase"/>
    <property type="evidence" value="ECO:0007669"/>
    <property type="project" value="TreeGrafter"/>
</dbReference>
<evidence type="ECO:0000313" key="7">
    <source>
        <dbReference type="Proteomes" id="UP000199620"/>
    </source>
</evidence>
<feature type="domain" description="Acyl-CoA dehydrogenase/oxidase N-terminal" evidence="3">
    <location>
        <begin position="35"/>
        <end position="101"/>
    </location>
</feature>
<evidence type="ECO:0000256" key="2">
    <source>
        <dbReference type="ARBA" id="ARBA00049661"/>
    </source>
</evidence>
<dbReference type="InterPro" id="IPR036250">
    <property type="entry name" value="AcylCo_DH-like_C"/>
</dbReference>
<dbReference type="InterPro" id="IPR009100">
    <property type="entry name" value="AcylCoA_DH/oxidase_NM_dom_sf"/>
</dbReference>
<dbReference type="Pfam" id="PF02771">
    <property type="entry name" value="Acyl-CoA_dh_N"/>
    <property type="match status" value="1"/>
</dbReference>
<dbReference type="PIRSF" id="PIRSF016578">
    <property type="entry name" value="HsaA"/>
    <property type="match status" value="1"/>
</dbReference>
<feature type="domain" description="Acyl-CoA dehydrogenase C-terminal" evidence="4">
    <location>
        <begin position="239"/>
        <end position="368"/>
    </location>
</feature>